<name>A0A4Z2HSW4_9TELE</name>
<gene>
    <name evidence="2" type="ORF">EYF80_020883</name>
</gene>
<dbReference type="Proteomes" id="UP000314294">
    <property type="component" value="Unassembled WGS sequence"/>
</dbReference>
<proteinExistence type="predicted"/>
<protein>
    <submittedName>
        <fullName evidence="2">Uncharacterized protein</fullName>
    </submittedName>
</protein>
<sequence>MHIYPADTRPSRPSFHICTSSHSGGSRRHRTRYAELLPESVLASLGTTGDSPRGQKWAKDGNPTPGPKEQRARVSGQRHSLVL</sequence>
<reference evidence="2 3" key="1">
    <citation type="submission" date="2019-03" db="EMBL/GenBank/DDBJ databases">
        <title>First draft genome of Liparis tanakae, snailfish: a comprehensive survey of snailfish specific genes.</title>
        <authorList>
            <person name="Kim W."/>
            <person name="Song I."/>
            <person name="Jeong J.-H."/>
            <person name="Kim D."/>
            <person name="Kim S."/>
            <person name="Ryu S."/>
            <person name="Song J.Y."/>
            <person name="Lee S.K."/>
        </authorList>
    </citation>
    <scope>NUCLEOTIDE SEQUENCE [LARGE SCALE GENOMIC DNA]</scope>
    <source>
        <tissue evidence="2">Muscle</tissue>
    </source>
</reference>
<accession>A0A4Z2HSW4</accession>
<feature type="region of interest" description="Disordered" evidence="1">
    <location>
        <begin position="44"/>
        <end position="83"/>
    </location>
</feature>
<comment type="caution">
    <text evidence="2">The sequence shown here is derived from an EMBL/GenBank/DDBJ whole genome shotgun (WGS) entry which is preliminary data.</text>
</comment>
<feature type="region of interest" description="Disordered" evidence="1">
    <location>
        <begin position="1"/>
        <end position="29"/>
    </location>
</feature>
<evidence type="ECO:0000313" key="3">
    <source>
        <dbReference type="Proteomes" id="UP000314294"/>
    </source>
</evidence>
<evidence type="ECO:0000313" key="2">
    <source>
        <dbReference type="EMBL" id="TNN68848.1"/>
    </source>
</evidence>
<keyword evidence="3" id="KW-1185">Reference proteome</keyword>
<dbReference type="AlphaFoldDB" id="A0A4Z2HSW4"/>
<organism evidence="2 3">
    <name type="scientific">Liparis tanakae</name>
    <name type="common">Tanaka's snailfish</name>
    <dbReference type="NCBI Taxonomy" id="230148"/>
    <lineage>
        <taxon>Eukaryota</taxon>
        <taxon>Metazoa</taxon>
        <taxon>Chordata</taxon>
        <taxon>Craniata</taxon>
        <taxon>Vertebrata</taxon>
        <taxon>Euteleostomi</taxon>
        <taxon>Actinopterygii</taxon>
        <taxon>Neopterygii</taxon>
        <taxon>Teleostei</taxon>
        <taxon>Neoteleostei</taxon>
        <taxon>Acanthomorphata</taxon>
        <taxon>Eupercaria</taxon>
        <taxon>Perciformes</taxon>
        <taxon>Cottioidei</taxon>
        <taxon>Cottales</taxon>
        <taxon>Liparidae</taxon>
        <taxon>Liparis</taxon>
    </lineage>
</organism>
<dbReference type="OrthoDB" id="8914706at2759"/>
<evidence type="ECO:0000256" key="1">
    <source>
        <dbReference type="SAM" id="MobiDB-lite"/>
    </source>
</evidence>
<dbReference type="EMBL" id="SRLO01000183">
    <property type="protein sequence ID" value="TNN68848.1"/>
    <property type="molecule type" value="Genomic_DNA"/>
</dbReference>